<evidence type="ECO:0000313" key="3">
    <source>
        <dbReference type="Proteomes" id="UP000507222"/>
    </source>
</evidence>
<name>A0A6J5VCS8_PRUAR</name>
<keyword evidence="1" id="KW-0812">Transmembrane</keyword>
<evidence type="ECO:0000256" key="1">
    <source>
        <dbReference type="SAM" id="Phobius"/>
    </source>
</evidence>
<reference evidence="2 3" key="1">
    <citation type="submission" date="2020-05" db="EMBL/GenBank/DDBJ databases">
        <authorList>
            <person name="Campoy J."/>
            <person name="Schneeberger K."/>
            <person name="Spophaly S."/>
        </authorList>
    </citation>
    <scope>NUCLEOTIDE SEQUENCE [LARGE SCALE GENOMIC DNA]</scope>
    <source>
        <strain evidence="2">PruArmRojPasFocal</strain>
    </source>
</reference>
<sequence length="116" mass="13466">MPDLPNMGKQLLSHPHDSFPMNQTGPYSCSFPPHVTTTQHQRPHLLSSQFLSDFDFFHKCSSFCDNIARQGRRCHILYPIPLSYQFKLMCRFTAAASSWVIFIFISYFRPGSYDLN</sequence>
<protein>
    <submittedName>
        <fullName evidence="2">Uncharacterized protein</fullName>
    </submittedName>
</protein>
<dbReference type="AlphaFoldDB" id="A0A6J5VCS8"/>
<evidence type="ECO:0000313" key="2">
    <source>
        <dbReference type="EMBL" id="CAB4286041.1"/>
    </source>
</evidence>
<dbReference type="EMBL" id="CAEKDK010000007">
    <property type="protein sequence ID" value="CAB4286041.1"/>
    <property type="molecule type" value="Genomic_DNA"/>
</dbReference>
<feature type="transmembrane region" description="Helical" evidence="1">
    <location>
        <begin position="88"/>
        <end position="108"/>
    </location>
</feature>
<keyword evidence="1" id="KW-1133">Transmembrane helix</keyword>
<accession>A0A6J5VCS8</accession>
<keyword evidence="1" id="KW-0472">Membrane</keyword>
<gene>
    <name evidence="2" type="ORF">CURHAP_LOCUS42518</name>
</gene>
<dbReference type="Proteomes" id="UP000507222">
    <property type="component" value="Unassembled WGS sequence"/>
</dbReference>
<organism evidence="2 3">
    <name type="scientific">Prunus armeniaca</name>
    <name type="common">Apricot</name>
    <name type="synonym">Armeniaca vulgaris</name>
    <dbReference type="NCBI Taxonomy" id="36596"/>
    <lineage>
        <taxon>Eukaryota</taxon>
        <taxon>Viridiplantae</taxon>
        <taxon>Streptophyta</taxon>
        <taxon>Embryophyta</taxon>
        <taxon>Tracheophyta</taxon>
        <taxon>Spermatophyta</taxon>
        <taxon>Magnoliopsida</taxon>
        <taxon>eudicotyledons</taxon>
        <taxon>Gunneridae</taxon>
        <taxon>Pentapetalae</taxon>
        <taxon>rosids</taxon>
        <taxon>fabids</taxon>
        <taxon>Rosales</taxon>
        <taxon>Rosaceae</taxon>
        <taxon>Amygdaloideae</taxon>
        <taxon>Amygdaleae</taxon>
        <taxon>Prunus</taxon>
    </lineage>
</organism>
<proteinExistence type="predicted"/>